<reference evidence="10" key="3">
    <citation type="submission" date="2025-09" db="UniProtKB">
        <authorList>
            <consortium name="Ensembl"/>
        </authorList>
    </citation>
    <scope>IDENTIFICATION</scope>
</reference>
<feature type="region of interest" description="Disordered" evidence="8">
    <location>
        <begin position="590"/>
        <end position="622"/>
    </location>
</feature>
<dbReference type="Gene3D" id="3.40.50.300">
    <property type="entry name" value="P-loop containing nucleotide triphosphate hydrolases"/>
    <property type="match status" value="3"/>
</dbReference>
<dbReference type="InterPro" id="IPR041677">
    <property type="entry name" value="DNA2/NAM7_AAA_11"/>
</dbReference>
<feature type="region of interest" description="Disordered" evidence="8">
    <location>
        <begin position="343"/>
        <end position="363"/>
    </location>
</feature>
<evidence type="ECO:0000256" key="7">
    <source>
        <dbReference type="ARBA" id="ARBA00022859"/>
    </source>
</evidence>
<comment type="subcellular location">
    <subcellularLocation>
        <location evidence="1">Cytoplasm</location>
    </subcellularLocation>
</comment>
<dbReference type="PANTHER" id="PTHR10887:SF341">
    <property type="entry name" value="NFX1-TYPE ZINC FINGER-CONTAINING PROTEIN 1"/>
    <property type="match status" value="1"/>
</dbReference>
<dbReference type="Proteomes" id="UP000001646">
    <property type="component" value="Unplaced"/>
</dbReference>
<keyword evidence="11" id="KW-1185">Reference proteome</keyword>
<dbReference type="PANTHER" id="PTHR10887">
    <property type="entry name" value="DNA2/NAM7 HELICASE FAMILY"/>
    <property type="match status" value="1"/>
</dbReference>
<dbReference type="HOGENOM" id="CLU_001066_0_1_1"/>
<dbReference type="CDD" id="cd18808">
    <property type="entry name" value="SF1_C_Upf1"/>
    <property type="match status" value="1"/>
</dbReference>
<feature type="domain" description="RZ-type" evidence="9">
    <location>
        <begin position="1632"/>
        <end position="1705"/>
    </location>
</feature>
<reference evidence="10" key="1">
    <citation type="submission" date="2009-12" db="EMBL/GenBank/DDBJ databases">
        <title>The Genome Sequence of Anolis carolinensis (Green Anole Lizard).</title>
        <authorList>
            <consortium name="The Genome Sequencing Platform"/>
            <person name="Di Palma F."/>
            <person name="Alfoldi J."/>
            <person name="Heiman D."/>
            <person name="Young S."/>
            <person name="Grabherr M."/>
            <person name="Johnson J."/>
            <person name="Lander E.S."/>
            <person name="Lindblad-Toh K."/>
        </authorList>
    </citation>
    <scope>NUCLEOTIDE SEQUENCE [LARGE SCALE GENOMIC DNA]</scope>
    <source>
        <strain evidence="10">JBL SC #1</strain>
    </source>
</reference>
<dbReference type="InterPro" id="IPR041679">
    <property type="entry name" value="DNA2/NAM7-like_C"/>
</dbReference>
<feature type="compositionally biased region" description="Basic and acidic residues" evidence="8">
    <location>
        <begin position="343"/>
        <end position="357"/>
    </location>
</feature>
<evidence type="ECO:0000313" key="10">
    <source>
        <dbReference type="Ensembl" id="ENSACAP00000001760.3"/>
    </source>
</evidence>
<keyword evidence="3" id="KW-0479">Metal-binding</keyword>
<feature type="compositionally biased region" description="Basic and acidic residues" evidence="8">
    <location>
        <begin position="639"/>
        <end position="648"/>
    </location>
</feature>
<dbReference type="FunFam" id="3.40.50.300:FF:003184">
    <property type="entry name" value="Uncharacterized protein"/>
    <property type="match status" value="1"/>
</dbReference>
<dbReference type="Bgee" id="ENSACAG00000001775">
    <property type="expression patterns" value="Expressed in lung and 7 other cell types or tissues"/>
</dbReference>
<dbReference type="GO" id="GO:0008270">
    <property type="term" value="F:zinc ion binding"/>
    <property type="evidence" value="ECO:0007669"/>
    <property type="project" value="UniProtKB-KW"/>
</dbReference>
<evidence type="ECO:0000256" key="3">
    <source>
        <dbReference type="ARBA" id="ARBA00022723"/>
    </source>
</evidence>
<evidence type="ECO:0000256" key="2">
    <source>
        <dbReference type="ARBA" id="ARBA00022490"/>
    </source>
</evidence>
<dbReference type="GO" id="GO:0031380">
    <property type="term" value="C:nuclear RNA-directed RNA polymerase complex"/>
    <property type="evidence" value="ECO:0000318"/>
    <property type="project" value="GO_Central"/>
</dbReference>
<evidence type="ECO:0000256" key="8">
    <source>
        <dbReference type="SAM" id="MobiDB-lite"/>
    </source>
</evidence>
<dbReference type="InParanoid" id="H9G5M2"/>
<dbReference type="InterPro" id="IPR000967">
    <property type="entry name" value="Znf_NFX1"/>
</dbReference>
<keyword evidence="4" id="KW-0677">Repeat</keyword>
<dbReference type="STRING" id="28377.ENSACAP00000001760"/>
<dbReference type="GO" id="GO:0003723">
    <property type="term" value="F:RNA binding"/>
    <property type="evidence" value="ECO:0000318"/>
    <property type="project" value="GO_Central"/>
</dbReference>
<dbReference type="CDD" id="cd06008">
    <property type="entry name" value="NF-X1-zinc-finger"/>
    <property type="match status" value="1"/>
</dbReference>
<feature type="compositionally biased region" description="Basic and acidic residues" evidence="8">
    <location>
        <begin position="670"/>
        <end position="682"/>
    </location>
</feature>
<evidence type="ECO:0000256" key="5">
    <source>
        <dbReference type="ARBA" id="ARBA00022771"/>
    </source>
</evidence>
<evidence type="ECO:0000256" key="1">
    <source>
        <dbReference type="ARBA" id="ARBA00004496"/>
    </source>
</evidence>
<dbReference type="GeneTree" id="ENSGT00940000155154"/>
<protein>
    <recommendedName>
        <fullName evidence="9">RZ-type domain-containing protein</fullName>
    </recommendedName>
</protein>
<dbReference type="InterPro" id="IPR027417">
    <property type="entry name" value="P-loop_NTPase"/>
</dbReference>
<evidence type="ECO:0000313" key="11">
    <source>
        <dbReference type="Proteomes" id="UP000001646"/>
    </source>
</evidence>
<dbReference type="InterPro" id="IPR045055">
    <property type="entry name" value="DNA2/NAM7-like"/>
</dbReference>
<dbReference type="Ensembl" id="ENSACAT00000001801.3">
    <property type="protein sequence ID" value="ENSACAP00000001760.3"/>
    <property type="gene ID" value="ENSACAG00000001775.3"/>
</dbReference>
<keyword evidence="6" id="KW-0862">Zinc</keyword>
<dbReference type="eggNOG" id="KOG1807">
    <property type="taxonomic scope" value="Eukaryota"/>
</dbReference>
<dbReference type="GO" id="GO:0031048">
    <property type="term" value="P:regulatory ncRNA-mediated heterochromatin formation"/>
    <property type="evidence" value="ECO:0000318"/>
    <property type="project" value="GO_Central"/>
</dbReference>
<evidence type="ECO:0000256" key="4">
    <source>
        <dbReference type="ARBA" id="ARBA00022737"/>
    </source>
</evidence>
<dbReference type="InterPro" id="IPR057373">
    <property type="entry name" value="ZNFX1"/>
</dbReference>
<dbReference type="InterPro" id="IPR046439">
    <property type="entry name" value="ZF_RZ_dom"/>
</dbReference>
<keyword evidence="7" id="KW-0391">Immunity</keyword>
<organism evidence="10 11">
    <name type="scientific">Anolis carolinensis</name>
    <name type="common">Green anole</name>
    <name type="synonym">American chameleon</name>
    <dbReference type="NCBI Taxonomy" id="28377"/>
    <lineage>
        <taxon>Eukaryota</taxon>
        <taxon>Metazoa</taxon>
        <taxon>Chordata</taxon>
        <taxon>Craniata</taxon>
        <taxon>Vertebrata</taxon>
        <taxon>Euteleostomi</taxon>
        <taxon>Lepidosauria</taxon>
        <taxon>Squamata</taxon>
        <taxon>Bifurcata</taxon>
        <taxon>Unidentata</taxon>
        <taxon>Episquamata</taxon>
        <taxon>Toxicofera</taxon>
        <taxon>Iguania</taxon>
        <taxon>Dactyloidae</taxon>
        <taxon>Anolis</taxon>
    </lineage>
</organism>
<keyword evidence="2" id="KW-0963">Cytoplasm</keyword>
<dbReference type="InterPro" id="IPR047187">
    <property type="entry name" value="SF1_C_Upf1"/>
</dbReference>
<evidence type="ECO:0000256" key="6">
    <source>
        <dbReference type="ARBA" id="ARBA00022833"/>
    </source>
</evidence>
<dbReference type="Pfam" id="PF25396">
    <property type="entry name" value="ZNFX1"/>
    <property type="match status" value="1"/>
</dbReference>
<dbReference type="GO" id="GO:0004386">
    <property type="term" value="F:helicase activity"/>
    <property type="evidence" value="ECO:0007669"/>
    <property type="project" value="InterPro"/>
</dbReference>
<evidence type="ECO:0000259" key="9">
    <source>
        <dbReference type="PROSITE" id="PS51981"/>
    </source>
</evidence>
<dbReference type="SUPFAM" id="SSF52540">
    <property type="entry name" value="P-loop containing nucleoside triphosphate hydrolases"/>
    <property type="match status" value="1"/>
</dbReference>
<feature type="region of interest" description="Disordered" evidence="8">
    <location>
        <begin position="637"/>
        <end position="706"/>
    </location>
</feature>
<reference evidence="10" key="2">
    <citation type="submission" date="2025-08" db="UniProtKB">
        <authorList>
            <consortium name="Ensembl"/>
        </authorList>
    </citation>
    <scope>IDENTIFICATION</scope>
</reference>
<dbReference type="GO" id="GO:0005737">
    <property type="term" value="C:cytoplasm"/>
    <property type="evidence" value="ECO:0007669"/>
    <property type="project" value="UniProtKB-SubCell"/>
</dbReference>
<keyword evidence="5" id="KW-0863">Zinc-finger</keyword>
<accession>H9G5M2</accession>
<proteinExistence type="predicted"/>
<dbReference type="FunFam" id="3.40.50.300:FF:000742">
    <property type="entry name" value="NFX1-type zinc finger-containing protein 1"/>
    <property type="match status" value="1"/>
</dbReference>
<feature type="compositionally biased region" description="Acidic residues" evidence="8">
    <location>
        <begin position="606"/>
        <end position="622"/>
    </location>
</feature>
<sequence>MLTEAVPATRHRYPQHVGDILALVQELASVFPASAIHSVVMLMSLLPAAINALRASGVDFTEDTERQLERVQAYVQHLQERRREGTLKVDSPVRMGTPGEAEGEAEAGDYREMSIFPTYAELHNTERPFLRPNTLRQPYEGPTLYLETHFRLLREDFVRPMREGIAQILHDTEESGLRKKKFDDIRIYFDTRIVAPHCTASGIEYRVQFDTRLLRFVRWENSKRLIFGSLVCLSKDGFESFLFATVAQRDPKELKEGSVWLSFCEHSRPLLAQVQPSDSFLMVETAAYFEAYRHVLQGLQEARPEELPFQRYLVRCEADVSAPAYLEGPRRLYDFACLVQKPPAEKPPKEEQGDNHNNRNGPALHNFLREVQHRAADPLVGGASVDILDPQQWPSKETLGLDETQLEALRLALTKELAIIQGPPGTGKTYVGLKIVRALLANGATGRVHSSPMLVVCYTNHALDQFLEGIHTFQEDGIVRVGGRSNSETLKKFTLRELRGKGGFRTNLPRHLRTAHFSVSSEMREAQDELVSKAAVLECGLRGVLHERHLRSHIASRHWDSLNRGWHGEWMNPKGSLILEWLGLGAMPFARSAPNDPDGANPAEAPEQEEGEEEQDKEEEDDDDLLAIAEEAALLQADRLLDSDDADRPRRRQPRRDAAQLGDLFLAMQLDDKEAEGPEKEGQWQMQPGQKKKLKQRVKKELEKPEGMSAEEAEAVRDVWRLPLASRWHLYRHWVQKYQAEIRRTILRHEEKYQEAADRLAELRLQEDLWILKQAKVVGMTTTGAARYRQVLQELSPRVVVVEEAAEVLEAHTITTLSRGCQHIILIGDHQQLRPSANVYDLAKNFHLEVSLFERLVTAGLPFVRLNYQHRMRPEIARLLTPHIYAELENHPSVLEYESIKGVSSNLFFVEHNVPEQSLQEGKSHQNQHEAQFLVRLCQYLLCQGYQPSQITILTTYTGQLFCLRKLLPAKTFQGVKVHVVDKYQGEENDIVLLSLVRSNLEGRVGFLQAANRVCVALSRAKKGLFCIGNLGMLSQVPLWSKIAHTLREKRQVGRAMVLSCQNHPETHTEVAQAEDFASVPEGGCSRPCEARLGCGHVCPRACHPYDPFHREFKCMKPCQKTRCADGHRCPRLCSQPCGECQVKVPKTLPGCGHLQQVPCATPAEEFSCQEPCSRDLSCGHKCRMTCGQVCTQRCPEKVQITLKCGHSQELSCSIAEEVRDGRPVPCQAKCPTLLECGHPCPGSCHSCFGGRFHMACASACKQLLVCGHECLQPCTSDCPPCRRPCQIRCIHSRCQKTCGEPCPPCVEPCEWRCEHYQCGRLCSEPCDRPRCNVACPQRLRCGHPCAGLCGEPCPKKCLVCNHEELTQIFFGFEDEPGARFVQLEDCGHIFESQGLDVYMDEEAAKEEEEGEQSEAAVKLKVCPSCRTPIRKNLRYGALVKRSLAEVELVKCKIQGSPEEIASGAQRLKAALKEKITLRVNMPAEYTQLQKMLEGPLSASVQGLIFVENLMNFYVRLAELTEAVRKGRSGEWEGVKKRMAEAASWLERPRLSFTGQEVSELQREFQRLAFLVELLGRCQAAQGKMDDSTAGMVSTLRRLLEGPERFTPEAERLVKKEMEALKALLPVSGLGITEAEKRQIVAAVSGTTRGHWFKCRNGHVYVIGECGGASQRSRCPECQEVIGGSNHTLEASNQLAPEMDDAEFAAWSDEANRRLGDRVSRNWLP</sequence>
<dbReference type="Pfam" id="PF20173">
    <property type="entry name" value="ZnF_RZ-type"/>
    <property type="match status" value="1"/>
</dbReference>
<dbReference type="GO" id="GO:0002376">
    <property type="term" value="P:immune system process"/>
    <property type="evidence" value="ECO:0007669"/>
    <property type="project" value="UniProtKB-KW"/>
</dbReference>
<dbReference type="Pfam" id="PF13087">
    <property type="entry name" value="AAA_12"/>
    <property type="match status" value="1"/>
</dbReference>
<dbReference type="PROSITE" id="PS51981">
    <property type="entry name" value="ZF_RZ"/>
    <property type="match status" value="1"/>
</dbReference>
<dbReference type="Pfam" id="PF13086">
    <property type="entry name" value="AAA_11"/>
    <property type="match status" value="1"/>
</dbReference>
<name>H9G5M2_ANOCA</name>
<dbReference type="SMART" id="SM00438">
    <property type="entry name" value="ZnF_NFX"/>
    <property type="match status" value="4"/>
</dbReference>
<dbReference type="FunFam" id="3.40.50.300:FF:001140">
    <property type="entry name" value="Zinc finger NFX1-type containing 1"/>
    <property type="match status" value="1"/>
</dbReference>